<protein>
    <submittedName>
        <fullName evidence="2">HET-domain-containing protein</fullName>
    </submittedName>
</protein>
<accession>A0A2J6PGD8</accession>
<name>A0A2J6PGD8_9HELO</name>
<dbReference type="InterPro" id="IPR010730">
    <property type="entry name" value="HET"/>
</dbReference>
<evidence type="ECO:0000259" key="1">
    <source>
        <dbReference type="Pfam" id="PF06985"/>
    </source>
</evidence>
<reference evidence="2 3" key="1">
    <citation type="submission" date="2016-05" db="EMBL/GenBank/DDBJ databases">
        <title>A degradative enzymes factory behind the ericoid mycorrhizal symbiosis.</title>
        <authorList>
            <consortium name="DOE Joint Genome Institute"/>
            <person name="Martino E."/>
            <person name="Morin E."/>
            <person name="Grelet G."/>
            <person name="Kuo A."/>
            <person name="Kohler A."/>
            <person name="Daghino S."/>
            <person name="Barry K."/>
            <person name="Choi C."/>
            <person name="Cichocki N."/>
            <person name="Clum A."/>
            <person name="Copeland A."/>
            <person name="Hainaut M."/>
            <person name="Haridas S."/>
            <person name="Labutti K."/>
            <person name="Lindquist E."/>
            <person name="Lipzen A."/>
            <person name="Khouja H.-R."/>
            <person name="Murat C."/>
            <person name="Ohm R."/>
            <person name="Olson A."/>
            <person name="Spatafora J."/>
            <person name="Veneault-Fourrey C."/>
            <person name="Henrissat B."/>
            <person name="Grigoriev I."/>
            <person name="Martin F."/>
            <person name="Perotto S."/>
        </authorList>
    </citation>
    <scope>NUCLEOTIDE SEQUENCE [LARGE SCALE GENOMIC DNA]</scope>
    <source>
        <strain evidence="2 3">UAMH 7357</strain>
    </source>
</reference>
<feature type="domain" description="Heterokaryon incompatibility" evidence="1">
    <location>
        <begin position="224"/>
        <end position="349"/>
    </location>
</feature>
<evidence type="ECO:0000313" key="2">
    <source>
        <dbReference type="EMBL" id="PMD13029.1"/>
    </source>
</evidence>
<dbReference type="OrthoDB" id="5347061at2759"/>
<dbReference type="EMBL" id="KZ613537">
    <property type="protein sequence ID" value="PMD13029.1"/>
    <property type="molecule type" value="Genomic_DNA"/>
</dbReference>
<dbReference type="Pfam" id="PF06985">
    <property type="entry name" value="HET"/>
    <property type="match status" value="1"/>
</dbReference>
<sequence>MSSNLFSPPVIPTADGFYTGLAVPPPIRRLQLSEERMAPYVDATPCNACRKITVKALVSVEGYRLQAVARAIAAAGDGCKLCRMIVDGIRPRRGRIPDAEMIVMRVANASGTPYCQDEFVVESERLSNYNFTEEPYVEIDSFLGIYTDEGDAAGNLLPGRRLARYPDPDSSILLARAWIDASKEYTMEDFDELKALPKRLIDVGHSQSPTVYLKDFSGALKHGEHGIQLSSLPLTFQDAIKITRSVGLQYIWIDSLCILQDSKADWVEESVKMGTYYSSSWLTIAAGVESCQGLFGVRRFDTDLLQYLKVDFFRPGNSTLYFINLPVNWHVVGDEQKSILRKRAWAFQEELLSPRYLGFQENQIFYRYSEYIHFEDGSKEWLWSPQAPKRSQGEYPLDQRLLEQDWLDFIIQDYSSRHLTLDSDRLPALSGVAHEFQRIQGGHYLAGLWRRDLPRDLCWSKEFATGSCIKPIQYRAPSWSWAAIGGRVVQVSLNRCAIEADIIHVSVEPKGLDPMGEVIGGTLVICGVLRRDLVSKKRERPLYDKDRSITLYDFYLLSSNEDATSDITYKFVPDTSDFSTSTTALWLFFITPQVGLALLPVSSSHPQTSANSFERVGLIELDKKGSSEYSAANLQDEKFRTTINIV</sequence>
<dbReference type="PANTHER" id="PTHR33112:SF9">
    <property type="entry name" value="HETEROKARYON INCOMPATIBILITY DOMAIN-CONTAINING PROTEIN"/>
    <property type="match status" value="1"/>
</dbReference>
<organism evidence="2 3">
    <name type="scientific">Hyaloscypha hepaticicola</name>
    <dbReference type="NCBI Taxonomy" id="2082293"/>
    <lineage>
        <taxon>Eukaryota</taxon>
        <taxon>Fungi</taxon>
        <taxon>Dikarya</taxon>
        <taxon>Ascomycota</taxon>
        <taxon>Pezizomycotina</taxon>
        <taxon>Leotiomycetes</taxon>
        <taxon>Helotiales</taxon>
        <taxon>Hyaloscyphaceae</taxon>
        <taxon>Hyaloscypha</taxon>
    </lineage>
</organism>
<proteinExistence type="predicted"/>
<dbReference type="Proteomes" id="UP000235672">
    <property type="component" value="Unassembled WGS sequence"/>
</dbReference>
<gene>
    <name evidence="2" type="ORF">NA56DRAFT_756118</name>
</gene>
<evidence type="ECO:0000313" key="3">
    <source>
        <dbReference type="Proteomes" id="UP000235672"/>
    </source>
</evidence>
<keyword evidence="3" id="KW-1185">Reference proteome</keyword>
<dbReference type="PANTHER" id="PTHR33112">
    <property type="entry name" value="DOMAIN PROTEIN, PUTATIVE-RELATED"/>
    <property type="match status" value="1"/>
</dbReference>
<dbReference type="AlphaFoldDB" id="A0A2J6PGD8"/>
<dbReference type="STRING" id="1745343.A0A2J6PGD8"/>